<dbReference type="Pfam" id="PF04452">
    <property type="entry name" value="Methyltrans_RNA"/>
    <property type="match status" value="1"/>
</dbReference>
<dbReference type="PANTHER" id="PTHR30027">
    <property type="entry name" value="RIBOSOMAL RNA SMALL SUBUNIT METHYLTRANSFERASE E"/>
    <property type="match status" value="1"/>
</dbReference>
<evidence type="ECO:0000313" key="16">
    <source>
        <dbReference type="Proteomes" id="UP000189177"/>
    </source>
</evidence>
<dbReference type="GO" id="GO:0070475">
    <property type="term" value="P:rRNA base methylation"/>
    <property type="evidence" value="ECO:0007669"/>
    <property type="project" value="TreeGrafter"/>
</dbReference>
<evidence type="ECO:0000256" key="9">
    <source>
        <dbReference type="ARBA" id="ARBA00022691"/>
    </source>
</evidence>
<dbReference type="SUPFAM" id="SSF75217">
    <property type="entry name" value="alpha/beta knot"/>
    <property type="match status" value="1"/>
</dbReference>
<evidence type="ECO:0000259" key="13">
    <source>
        <dbReference type="Pfam" id="PF04452"/>
    </source>
</evidence>
<dbReference type="GO" id="GO:0070042">
    <property type="term" value="F:rRNA (uridine-N3-)-methyltransferase activity"/>
    <property type="evidence" value="ECO:0007669"/>
    <property type="project" value="TreeGrafter"/>
</dbReference>
<evidence type="ECO:0000256" key="3">
    <source>
        <dbReference type="ARBA" id="ARBA00012328"/>
    </source>
</evidence>
<sequence>MRCPRLLIENADLAAGLRLPAPEDRLHYATRVLRLKDGAACRLFDGRGNEFDARLETAGRRAGVFHLGERATEPTTPRFPITLLQGIARGDHMDLALQKAVELGVSRIRPVLCERSRSAGGHKGLDRRQSHWQGVIAAAAEQCGRNELPVLESVGQPDAVLRRDGPGSTASLALLADETGAPLSRIVESRQSVATENASVFVGPEGGLTDAERTLARDHGFHPVRTGPRTLRTETAAIAILTLVQWRFGDLEPPGE</sequence>
<dbReference type="InterPro" id="IPR015947">
    <property type="entry name" value="PUA-like_sf"/>
</dbReference>
<dbReference type="Proteomes" id="UP000189177">
    <property type="component" value="Unassembled WGS sequence"/>
</dbReference>
<feature type="domain" description="Ribosomal RNA small subunit methyltransferase E methyltransferase" evidence="13">
    <location>
        <begin position="79"/>
        <end position="245"/>
    </location>
</feature>
<dbReference type="PIRSF" id="PIRSF015601">
    <property type="entry name" value="MTase_slr0722"/>
    <property type="match status" value="1"/>
</dbReference>
<evidence type="ECO:0000256" key="7">
    <source>
        <dbReference type="ARBA" id="ARBA00022603"/>
    </source>
</evidence>
<dbReference type="GO" id="GO:0005737">
    <property type="term" value="C:cytoplasm"/>
    <property type="evidence" value="ECO:0007669"/>
    <property type="project" value="UniProtKB-SubCell"/>
</dbReference>
<dbReference type="RefSeq" id="WP_077244764.1">
    <property type="nucleotide sequence ID" value="NZ_MUZR01000055.1"/>
</dbReference>
<keyword evidence="6 12" id="KW-0698">rRNA processing</keyword>
<keyword evidence="8 12" id="KW-0808">Transferase</keyword>
<comment type="catalytic activity">
    <reaction evidence="11 12">
        <text>uridine(1498) in 16S rRNA + S-adenosyl-L-methionine = N(3)-methyluridine(1498) in 16S rRNA + S-adenosyl-L-homocysteine + H(+)</text>
        <dbReference type="Rhea" id="RHEA:42920"/>
        <dbReference type="Rhea" id="RHEA-COMP:10283"/>
        <dbReference type="Rhea" id="RHEA-COMP:10284"/>
        <dbReference type="ChEBI" id="CHEBI:15378"/>
        <dbReference type="ChEBI" id="CHEBI:57856"/>
        <dbReference type="ChEBI" id="CHEBI:59789"/>
        <dbReference type="ChEBI" id="CHEBI:65315"/>
        <dbReference type="ChEBI" id="CHEBI:74502"/>
        <dbReference type="EC" id="2.1.1.193"/>
    </reaction>
</comment>
<dbReference type="EMBL" id="MUZR01000055">
    <property type="protein sequence ID" value="OOC09271.1"/>
    <property type="molecule type" value="Genomic_DNA"/>
</dbReference>
<keyword evidence="7 12" id="KW-0489">Methyltransferase</keyword>
<dbReference type="InterPro" id="IPR006700">
    <property type="entry name" value="RsmE"/>
</dbReference>
<dbReference type="AlphaFoldDB" id="A0A1V2ZWA7"/>
<evidence type="ECO:0000313" key="15">
    <source>
        <dbReference type="EMBL" id="OOC09271.1"/>
    </source>
</evidence>
<dbReference type="CDD" id="cd18084">
    <property type="entry name" value="RsmE-like"/>
    <property type="match status" value="1"/>
</dbReference>
<evidence type="ECO:0000256" key="2">
    <source>
        <dbReference type="ARBA" id="ARBA00005528"/>
    </source>
</evidence>
<evidence type="ECO:0000256" key="4">
    <source>
        <dbReference type="ARBA" id="ARBA00013673"/>
    </source>
</evidence>
<dbReference type="EC" id="2.1.1.193" evidence="3 12"/>
<dbReference type="STRING" id="252474.B1A74_12000"/>
<dbReference type="InterPro" id="IPR029026">
    <property type="entry name" value="tRNA_m1G_MTases_N"/>
</dbReference>
<dbReference type="NCBIfam" id="TIGR00046">
    <property type="entry name" value="RsmE family RNA methyltransferase"/>
    <property type="match status" value="1"/>
</dbReference>
<comment type="subcellular location">
    <subcellularLocation>
        <location evidence="1 12">Cytoplasm</location>
    </subcellularLocation>
</comment>
<comment type="similarity">
    <text evidence="2 12">Belongs to the RNA methyltransferase RsmE family.</text>
</comment>
<dbReference type="InterPro" id="IPR029028">
    <property type="entry name" value="Alpha/beta_knot_MTases"/>
</dbReference>
<dbReference type="PANTHER" id="PTHR30027:SF3">
    <property type="entry name" value="16S RRNA (URACIL(1498)-N(3))-METHYLTRANSFERASE"/>
    <property type="match status" value="1"/>
</dbReference>
<evidence type="ECO:0000256" key="5">
    <source>
        <dbReference type="ARBA" id="ARBA00022490"/>
    </source>
</evidence>
<evidence type="ECO:0000256" key="12">
    <source>
        <dbReference type="PIRNR" id="PIRNR015601"/>
    </source>
</evidence>
<keyword evidence="16" id="KW-1185">Reference proteome</keyword>
<evidence type="ECO:0000256" key="6">
    <source>
        <dbReference type="ARBA" id="ARBA00022552"/>
    </source>
</evidence>
<keyword evidence="5 12" id="KW-0963">Cytoplasm</keyword>
<dbReference type="Gene3D" id="3.40.1280.10">
    <property type="match status" value="1"/>
</dbReference>
<organism evidence="15 16">
    <name type="scientific">Thioalkalivibrio halophilus</name>
    <dbReference type="NCBI Taxonomy" id="252474"/>
    <lineage>
        <taxon>Bacteria</taxon>
        <taxon>Pseudomonadati</taxon>
        <taxon>Pseudomonadota</taxon>
        <taxon>Gammaproteobacteria</taxon>
        <taxon>Chromatiales</taxon>
        <taxon>Ectothiorhodospiraceae</taxon>
        <taxon>Thioalkalivibrio</taxon>
    </lineage>
</organism>
<comment type="function">
    <text evidence="10 12">Specifically methylates the N3 position of the uracil ring of uridine 1498 (m3U1498) in 16S rRNA. Acts on the fully assembled 30S ribosomal subunit.</text>
</comment>
<protein>
    <recommendedName>
        <fullName evidence="4 12">Ribosomal RNA small subunit methyltransferase E</fullName>
        <ecNumber evidence="3 12">2.1.1.193</ecNumber>
    </recommendedName>
</protein>
<dbReference type="InterPro" id="IPR046886">
    <property type="entry name" value="RsmE_MTase_dom"/>
</dbReference>
<feature type="domain" description="Ribosomal RNA small subunit methyltransferase E PUA-like" evidence="14">
    <location>
        <begin position="23"/>
        <end position="61"/>
    </location>
</feature>
<evidence type="ECO:0000259" key="14">
    <source>
        <dbReference type="Pfam" id="PF20260"/>
    </source>
</evidence>
<accession>A0A1V2ZWA7</accession>
<evidence type="ECO:0000256" key="8">
    <source>
        <dbReference type="ARBA" id="ARBA00022679"/>
    </source>
</evidence>
<gene>
    <name evidence="15" type="ORF">B1A74_12000</name>
</gene>
<dbReference type="OrthoDB" id="9815641at2"/>
<dbReference type="SUPFAM" id="SSF88697">
    <property type="entry name" value="PUA domain-like"/>
    <property type="match status" value="1"/>
</dbReference>
<evidence type="ECO:0000256" key="1">
    <source>
        <dbReference type="ARBA" id="ARBA00004496"/>
    </source>
</evidence>
<comment type="caution">
    <text evidence="15">The sequence shown here is derived from an EMBL/GenBank/DDBJ whole genome shotgun (WGS) entry which is preliminary data.</text>
</comment>
<evidence type="ECO:0000256" key="11">
    <source>
        <dbReference type="ARBA" id="ARBA00047944"/>
    </source>
</evidence>
<dbReference type="InterPro" id="IPR046887">
    <property type="entry name" value="RsmE_PUA-like"/>
</dbReference>
<proteinExistence type="inferred from homology"/>
<reference evidence="15 16" key="1">
    <citation type="submission" date="2017-02" db="EMBL/GenBank/DDBJ databases">
        <title>Genomic diversity within the haloalkaliphilic genus Thioalkalivibrio.</title>
        <authorList>
            <person name="Ahn A.-C."/>
            <person name="Meier-Kolthoff J."/>
            <person name="Overmars L."/>
            <person name="Richter M."/>
            <person name="Woyke T."/>
            <person name="Sorokin D.Y."/>
            <person name="Muyzer G."/>
        </authorList>
    </citation>
    <scope>NUCLEOTIDE SEQUENCE [LARGE SCALE GENOMIC DNA]</scope>
    <source>
        <strain evidence="15 16">HL17</strain>
    </source>
</reference>
<dbReference type="NCBIfam" id="NF008692">
    <property type="entry name" value="PRK11713.1-5"/>
    <property type="match status" value="1"/>
</dbReference>
<evidence type="ECO:0000256" key="10">
    <source>
        <dbReference type="ARBA" id="ARBA00025699"/>
    </source>
</evidence>
<keyword evidence="9 12" id="KW-0949">S-adenosyl-L-methionine</keyword>
<name>A0A1V2ZWA7_9GAMM</name>
<dbReference type="Pfam" id="PF20260">
    <property type="entry name" value="PUA_4"/>
    <property type="match status" value="1"/>
</dbReference>